<dbReference type="PANTHER" id="PTHR32015">
    <property type="entry name" value="FASTING INDUCED LIPASE"/>
    <property type="match status" value="1"/>
</dbReference>
<organism evidence="2 3">
    <name type="scientific">Heterodera trifolii</name>
    <dbReference type="NCBI Taxonomy" id="157864"/>
    <lineage>
        <taxon>Eukaryota</taxon>
        <taxon>Metazoa</taxon>
        <taxon>Ecdysozoa</taxon>
        <taxon>Nematoda</taxon>
        <taxon>Chromadorea</taxon>
        <taxon>Rhabditida</taxon>
        <taxon>Tylenchina</taxon>
        <taxon>Tylenchomorpha</taxon>
        <taxon>Tylenchoidea</taxon>
        <taxon>Heteroderidae</taxon>
        <taxon>Heteroderinae</taxon>
        <taxon>Heterodera</taxon>
    </lineage>
</organism>
<keyword evidence="3" id="KW-1185">Reference proteome</keyword>
<feature type="signal peptide" evidence="1">
    <location>
        <begin position="1"/>
        <end position="21"/>
    </location>
</feature>
<sequence>MIMTTMLLINVFRFPISAVLGGVCVDTGEHLGVQLTPLVHTFVGVAGANRDCVHLCRFLTNVTGDAPCNSINVMACHLRFLRDINNAPRG</sequence>
<dbReference type="InterPro" id="IPR002918">
    <property type="entry name" value="Lipase_EstA/Esterase_EstB"/>
</dbReference>
<proteinExistence type="predicted"/>
<dbReference type="EMBL" id="JBICBT010000628">
    <property type="protein sequence ID" value="KAL3106953.1"/>
    <property type="molecule type" value="Genomic_DNA"/>
</dbReference>
<dbReference type="Proteomes" id="UP001620626">
    <property type="component" value="Unassembled WGS sequence"/>
</dbReference>
<dbReference type="AlphaFoldDB" id="A0ABD2KVL6"/>
<protein>
    <recommendedName>
        <fullName evidence="4">Secreted protein</fullName>
    </recommendedName>
</protein>
<evidence type="ECO:0000256" key="1">
    <source>
        <dbReference type="SAM" id="SignalP"/>
    </source>
</evidence>
<dbReference type="PANTHER" id="PTHR32015:SF7">
    <property type="entry name" value="LIPASE RELATED"/>
    <property type="match status" value="1"/>
</dbReference>
<evidence type="ECO:0008006" key="4">
    <source>
        <dbReference type="Google" id="ProtNLM"/>
    </source>
</evidence>
<reference evidence="2 3" key="1">
    <citation type="submission" date="2024-10" db="EMBL/GenBank/DDBJ databases">
        <authorList>
            <person name="Kim D."/>
        </authorList>
    </citation>
    <scope>NUCLEOTIDE SEQUENCE [LARGE SCALE GENOMIC DNA]</scope>
    <source>
        <strain evidence="2">BH-2024</strain>
    </source>
</reference>
<dbReference type="Pfam" id="PF01674">
    <property type="entry name" value="Lipase_2"/>
    <property type="match status" value="1"/>
</dbReference>
<keyword evidence="1" id="KW-0732">Signal</keyword>
<accession>A0ABD2KVL6</accession>
<evidence type="ECO:0000313" key="3">
    <source>
        <dbReference type="Proteomes" id="UP001620626"/>
    </source>
</evidence>
<comment type="caution">
    <text evidence="2">The sequence shown here is derived from an EMBL/GenBank/DDBJ whole genome shotgun (WGS) entry which is preliminary data.</text>
</comment>
<gene>
    <name evidence="2" type="ORF">niasHT_012762</name>
</gene>
<name>A0ABD2KVL6_9BILA</name>
<evidence type="ECO:0000313" key="2">
    <source>
        <dbReference type="EMBL" id="KAL3106953.1"/>
    </source>
</evidence>
<feature type="chain" id="PRO_5044765347" description="Secreted protein" evidence="1">
    <location>
        <begin position="22"/>
        <end position="90"/>
    </location>
</feature>